<dbReference type="Pfam" id="PF22916">
    <property type="entry name" value="UTP25_NTPase-like"/>
    <property type="match status" value="2"/>
</dbReference>
<feature type="domain" description="UTP25 NTP hydrolase-like" evidence="5">
    <location>
        <begin position="296"/>
        <end position="376"/>
    </location>
</feature>
<dbReference type="EMBL" id="CM000130">
    <property type="protein sequence ID" value="EEC78915.1"/>
    <property type="molecule type" value="Genomic_DNA"/>
</dbReference>
<name>B8AW49_ORYSI</name>
<feature type="domain" description="UTP25 C-terminal" evidence="4">
    <location>
        <begin position="386"/>
        <end position="564"/>
    </location>
</feature>
<sequence length="565" mass="65560">MSWLTQSLSKCRYRAGNQKPAAFAPACLQQAPVRSPDDGSSYRDIMHCNKKPFYLKGGSTVDSSTMDSYLMHALNHINRTREIVVKNDAKLRSDPSKDILDDNSFLDQGFTRPKVLFLLPLKSIARRVVKRLIQLSPLSQKDIIAKFEGKFGESDDEVEEPVQSNKPADFDLLFAGDTDDEFLFGIKYTKKSMNLFSNFYSSDIIVASPLALIKKINGVDDNGKEPAKERDFDFLSSIEWLTSTIHTFYRDVHAHLISFLSDLKWSCKIDLVSNMLNFSMWNSLHVAKYMDKFTLIVVVDHADVILMQSWSHLYAVFEQLNQLPSKEHGTNVMRIRPWYLDQHARYYRQTILLSSYLTPEMNALFNGLCLNYEGKVKLVTEFKGVLSKIQFEAPQVYERFDASSITEVDDARFDHFCKKVYPKIQESDEGRVLLFVSSYFEYIRIRNFLKSQEASFCRIGETTSQQDISRARLWFFEGKKKILLYSERSHFYHRYKIRGAHHLIIYSLPGRKEFYPELVNMLSESENRKCTVFFSRLDLLKLERIVGTFAAQRLVSSDKSIFVFR</sequence>
<evidence type="ECO:0000259" key="4">
    <source>
        <dbReference type="Pfam" id="PF06862"/>
    </source>
</evidence>
<proteinExistence type="inferred from homology"/>
<dbReference type="Gramene" id="BGIOSGA019557-TA">
    <property type="protein sequence ID" value="BGIOSGA019557-PA"/>
    <property type="gene ID" value="BGIOSGA019557"/>
</dbReference>
<dbReference type="GO" id="GO:0000462">
    <property type="term" value="P:maturation of SSU-rRNA from tricistronic rRNA transcript (SSU-rRNA, 5.8S rRNA, LSU-rRNA)"/>
    <property type="evidence" value="ECO:0007669"/>
    <property type="project" value="TreeGrafter"/>
</dbReference>
<gene>
    <name evidence="6" type="ORF">OsI_19328</name>
</gene>
<dbReference type="Pfam" id="PF06862">
    <property type="entry name" value="Utp25_C"/>
    <property type="match status" value="1"/>
</dbReference>
<evidence type="ECO:0000256" key="2">
    <source>
        <dbReference type="ARBA" id="ARBA00009223"/>
    </source>
</evidence>
<evidence type="ECO:0000256" key="1">
    <source>
        <dbReference type="ARBA" id="ARBA00004604"/>
    </source>
</evidence>
<dbReference type="HOGENOM" id="CLU_018705_3_1_1"/>
<comment type="similarity">
    <text evidence="2">Belongs to the UTP25 family.</text>
</comment>
<evidence type="ECO:0008006" key="8">
    <source>
        <dbReference type="Google" id="ProtNLM"/>
    </source>
</evidence>
<evidence type="ECO:0000256" key="3">
    <source>
        <dbReference type="ARBA" id="ARBA00023242"/>
    </source>
</evidence>
<dbReference type="PANTHER" id="PTHR12933:SF0">
    <property type="entry name" value="U3 SMALL NUCLEOLAR RNA-ASSOCIATED PROTEIN 25 HOMOLOG"/>
    <property type="match status" value="1"/>
</dbReference>
<dbReference type="InterPro" id="IPR010678">
    <property type="entry name" value="UTP25"/>
</dbReference>
<evidence type="ECO:0000259" key="5">
    <source>
        <dbReference type="Pfam" id="PF22916"/>
    </source>
</evidence>
<dbReference type="Proteomes" id="UP000007015">
    <property type="component" value="Chromosome 5"/>
</dbReference>
<keyword evidence="3" id="KW-0539">Nucleus</keyword>
<evidence type="ECO:0000313" key="7">
    <source>
        <dbReference type="Proteomes" id="UP000007015"/>
    </source>
</evidence>
<dbReference type="GO" id="GO:0019843">
    <property type="term" value="F:rRNA binding"/>
    <property type="evidence" value="ECO:0007669"/>
    <property type="project" value="TreeGrafter"/>
</dbReference>
<dbReference type="PANTHER" id="PTHR12933">
    <property type="entry name" value="ORF PROTEIN-RELATED"/>
    <property type="match status" value="1"/>
</dbReference>
<accession>B8AW49</accession>
<dbReference type="STRING" id="39946.B8AW49"/>
<dbReference type="GO" id="GO:0032040">
    <property type="term" value="C:small-subunit processome"/>
    <property type="evidence" value="ECO:0007669"/>
    <property type="project" value="TreeGrafter"/>
</dbReference>
<comment type="subcellular location">
    <subcellularLocation>
        <location evidence="1">Nucleus</location>
        <location evidence="1">Nucleolus</location>
    </subcellularLocation>
</comment>
<dbReference type="GO" id="GO:0034511">
    <property type="term" value="F:U3 snoRNA binding"/>
    <property type="evidence" value="ECO:0007669"/>
    <property type="project" value="InterPro"/>
</dbReference>
<organism evidence="6 7">
    <name type="scientific">Oryza sativa subsp. indica</name>
    <name type="common">Rice</name>
    <dbReference type="NCBI Taxonomy" id="39946"/>
    <lineage>
        <taxon>Eukaryota</taxon>
        <taxon>Viridiplantae</taxon>
        <taxon>Streptophyta</taxon>
        <taxon>Embryophyta</taxon>
        <taxon>Tracheophyta</taxon>
        <taxon>Spermatophyta</taxon>
        <taxon>Magnoliopsida</taxon>
        <taxon>Liliopsida</taxon>
        <taxon>Poales</taxon>
        <taxon>Poaceae</taxon>
        <taxon>BOP clade</taxon>
        <taxon>Oryzoideae</taxon>
        <taxon>Oryzeae</taxon>
        <taxon>Oryzinae</taxon>
        <taxon>Oryza</taxon>
        <taxon>Oryza sativa</taxon>
    </lineage>
</organism>
<dbReference type="InterPro" id="IPR053940">
    <property type="entry name" value="UTP25_NTPase-like"/>
</dbReference>
<evidence type="ECO:0000313" key="6">
    <source>
        <dbReference type="EMBL" id="EEC78915.1"/>
    </source>
</evidence>
<keyword evidence="7" id="KW-1185">Reference proteome</keyword>
<dbReference type="OMA" id="CENFQGM"/>
<reference evidence="6 7" key="1">
    <citation type="journal article" date="2005" name="PLoS Biol.">
        <title>The genomes of Oryza sativa: a history of duplications.</title>
        <authorList>
            <person name="Yu J."/>
            <person name="Wang J."/>
            <person name="Lin W."/>
            <person name="Li S."/>
            <person name="Li H."/>
            <person name="Zhou J."/>
            <person name="Ni P."/>
            <person name="Dong W."/>
            <person name="Hu S."/>
            <person name="Zeng C."/>
            <person name="Zhang J."/>
            <person name="Zhang Y."/>
            <person name="Li R."/>
            <person name="Xu Z."/>
            <person name="Li S."/>
            <person name="Li X."/>
            <person name="Zheng H."/>
            <person name="Cong L."/>
            <person name="Lin L."/>
            <person name="Yin J."/>
            <person name="Geng J."/>
            <person name="Li G."/>
            <person name="Shi J."/>
            <person name="Liu J."/>
            <person name="Lv H."/>
            <person name="Li J."/>
            <person name="Wang J."/>
            <person name="Deng Y."/>
            <person name="Ran L."/>
            <person name="Shi X."/>
            <person name="Wang X."/>
            <person name="Wu Q."/>
            <person name="Li C."/>
            <person name="Ren X."/>
            <person name="Wang J."/>
            <person name="Wang X."/>
            <person name="Li D."/>
            <person name="Liu D."/>
            <person name="Zhang X."/>
            <person name="Ji Z."/>
            <person name="Zhao W."/>
            <person name="Sun Y."/>
            <person name="Zhang Z."/>
            <person name="Bao J."/>
            <person name="Han Y."/>
            <person name="Dong L."/>
            <person name="Ji J."/>
            <person name="Chen P."/>
            <person name="Wu S."/>
            <person name="Liu J."/>
            <person name="Xiao Y."/>
            <person name="Bu D."/>
            <person name="Tan J."/>
            <person name="Yang L."/>
            <person name="Ye C."/>
            <person name="Zhang J."/>
            <person name="Xu J."/>
            <person name="Zhou Y."/>
            <person name="Yu Y."/>
            <person name="Zhang B."/>
            <person name="Zhuang S."/>
            <person name="Wei H."/>
            <person name="Liu B."/>
            <person name="Lei M."/>
            <person name="Yu H."/>
            <person name="Li Y."/>
            <person name="Xu H."/>
            <person name="Wei S."/>
            <person name="He X."/>
            <person name="Fang L."/>
            <person name="Zhang Z."/>
            <person name="Zhang Y."/>
            <person name="Huang X."/>
            <person name="Su Z."/>
            <person name="Tong W."/>
            <person name="Li J."/>
            <person name="Tong Z."/>
            <person name="Li S."/>
            <person name="Ye J."/>
            <person name="Wang L."/>
            <person name="Fang L."/>
            <person name="Lei T."/>
            <person name="Chen C."/>
            <person name="Chen H."/>
            <person name="Xu Z."/>
            <person name="Li H."/>
            <person name="Huang H."/>
            <person name="Zhang F."/>
            <person name="Xu H."/>
            <person name="Li N."/>
            <person name="Zhao C."/>
            <person name="Li S."/>
            <person name="Dong L."/>
            <person name="Huang Y."/>
            <person name="Li L."/>
            <person name="Xi Y."/>
            <person name="Qi Q."/>
            <person name="Li W."/>
            <person name="Zhang B."/>
            <person name="Hu W."/>
            <person name="Zhang Y."/>
            <person name="Tian X."/>
            <person name="Jiao Y."/>
            <person name="Liang X."/>
            <person name="Jin J."/>
            <person name="Gao L."/>
            <person name="Zheng W."/>
            <person name="Hao B."/>
            <person name="Liu S."/>
            <person name="Wang W."/>
            <person name="Yuan L."/>
            <person name="Cao M."/>
            <person name="McDermott J."/>
            <person name="Samudrala R."/>
            <person name="Wang J."/>
            <person name="Wong G.K."/>
            <person name="Yang H."/>
        </authorList>
    </citation>
    <scope>NUCLEOTIDE SEQUENCE [LARGE SCALE GENOMIC DNA]</scope>
    <source>
        <strain evidence="7">cv. 93-11</strain>
    </source>
</reference>
<feature type="domain" description="UTP25 NTP hydrolase-like" evidence="5">
    <location>
        <begin position="42"/>
        <end position="241"/>
    </location>
</feature>
<dbReference type="AlphaFoldDB" id="B8AW49"/>
<protein>
    <recommendedName>
        <fullName evidence="8">U3 small nucleolar RNA-associated protein 25</fullName>
    </recommendedName>
</protein>
<dbReference type="InterPro" id="IPR053939">
    <property type="entry name" value="UTP25_C"/>
</dbReference>